<evidence type="ECO:0000313" key="1">
    <source>
        <dbReference type="EMBL" id="GAB69958.1"/>
    </source>
</evidence>
<accession>K6UP00</accession>
<reference evidence="1 2" key="1">
    <citation type="journal article" date="2012" name="Nat. Genet.">
        <title>Plasmodium cynomolgi genome sequences provide insight into Plasmodium vivax and the monkey malaria clade.</title>
        <authorList>
            <person name="Tachibana S."/>
            <person name="Sullivan S.A."/>
            <person name="Kawai S."/>
            <person name="Nakamura S."/>
            <person name="Kim H.R."/>
            <person name="Goto N."/>
            <person name="Arisue N."/>
            <person name="Palacpac N.M.Q."/>
            <person name="Honma H."/>
            <person name="Yagi M."/>
            <person name="Tougan T."/>
            <person name="Katakai Y."/>
            <person name="Kaneko O."/>
            <person name="Mita T."/>
            <person name="Kita K."/>
            <person name="Yasutomi Y."/>
            <person name="Sutton P.L."/>
            <person name="Shakhbatyan R."/>
            <person name="Horii T."/>
            <person name="Yasunaga T."/>
            <person name="Barnwell J.W."/>
            <person name="Escalante A.A."/>
            <person name="Carlton J.M."/>
            <person name="Tanabe K."/>
        </authorList>
    </citation>
    <scope>NUCLEOTIDE SEQUENCE [LARGE SCALE GENOMIC DNA]</scope>
    <source>
        <strain evidence="1 2">B</strain>
    </source>
</reference>
<organism evidence="1 2">
    <name type="scientific">Plasmodium cynomolgi (strain B)</name>
    <dbReference type="NCBI Taxonomy" id="1120755"/>
    <lineage>
        <taxon>Eukaryota</taxon>
        <taxon>Sar</taxon>
        <taxon>Alveolata</taxon>
        <taxon>Apicomplexa</taxon>
        <taxon>Aconoidasida</taxon>
        <taxon>Haemosporida</taxon>
        <taxon>Plasmodiidae</taxon>
        <taxon>Plasmodium</taxon>
        <taxon>Plasmodium (Plasmodium)</taxon>
    </lineage>
</organism>
<evidence type="ECO:0000313" key="2">
    <source>
        <dbReference type="Proteomes" id="UP000006319"/>
    </source>
</evidence>
<dbReference type="RefSeq" id="XP_004228176.1">
    <property type="nucleotide sequence ID" value="XM_004228128.1"/>
</dbReference>
<dbReference type="EMBL" id="DF158267">
    <property type="protein sequence ID" value="GAB69958.1"/>
    <property type="molecule type" value="Genomic_DNA"/>
</dbReference>
<proteinExistence type="predicted"/>
<protein>
    <submittedName>
        <fullName evidence="1">CYIR protein</fullName>
    </submittedName>
</protein>
<dbReference type="VEuPathDB" id="PlasmoDB:PCYB_007070"/>
<dbReference type="Proteomes" id="UP000006319">
    <property type="component" value="Unassembled WGS sequence"/>
</dbReference>
<dbReference type="KEGG" id="pcy:PCYB_007070"/>
<keyword evidence="2" id="KW-1185">Reference proteome</keyword>
<dbReference type="GeneID" id="14696500"/>
<name>K6UP00_PLACD</name>
<sequence>MHILLIKYGKTLFVFNSILIQSSFGNKIYQNVVIINLLLYDHVINNLLSGFTTLSLYRELKKLYHGNIFDLLIYNEHKVDVKCEIYIKLDELVTI</sequence>
<dbReference type="AlphaFoldDB" id="K6UP00"/>
<gene>
    <name evidence="1" type="ORF">PCYB_007070</name>
</gene>